<dbReference type="PANTHER" id="PTHR10422">
    <property type="entry name" value="CYTOCHROME C OXIDASE SUBUNIT 1"/>
    <property type="match status" value="1"/>
</dbReference>
<organism evidence="9 10">
    <name type="scientific">Flavobacterium urumqiense</name>
    <dbReference type="NCBI Taxonomy" id="935224"/>
    <lineage>
        <taxon>Bacteria</taxon>
        <taxon>Pseudomonadati</taxon>
        <taxon>Bacteroidota</taxon>
        <taxon>Flavobacteriia</taxon>
        <taxon>Flavobacteriales</taxon>
        <taxon>Flavobacteriaceae</taxon>
        <taxon>Flavobacterium</taxon>
    </lineage>
</organism>
<dbReference type="InterPro" id="IPR023616">
    <property type="entry name" value="Cyt_c_oxase-like_su1_dom"/>
</dbReference>
<dbReference type="EMBL" id="FNVP01000005">
    <property type="protein sequence ID" value="SEG03277.1"/>
    <property type="molecule type" value="Genomic_DNA"/>
</dbReference>
<proteinExistence type="inferred from homology"/>
<feature type="transmembrane region" description="Helical" evidence="7">
    <location>
        <begin position="330"/>
        <end position="352"/>
    </location>
</feature>
<feature type="domain" description="Cytochrome oxidase subunit I profile" evidence="8">
    <location>
        <begin position="153"/>
        <end position="475"/>
    </location>
</feature>
<evidence type="ECO:0000259" key="8">
    <source>
        <dbReference type="PROSITE" id="PS50855"/>
    </source>
</evidence>
<feature type="transmembrane region" description="Helical" evidence="7">
    <location>
        <begin position="405"/>
        <end position="428"/>
    </location>
</feature>
<keyword evidence="6" id="KW-0813">Transport</keyword>
<feature type="transmembrane region" description="Helical" evidence="7">
    <location>
        <begin position="219"/>
        <end position="242"/>
    </location>
</feature>
<keyword evidence="5 7" id="KW-0472">Membrane</keyword>
<feature type="transmembrane region" description="Helical" evidence="7">
    <location>
        <begin position="124"/>
        <end position="142"/>
    </location>
</feature>
<dbReference type="Pfam" id="PF00115">
    <property type="entry name" value="COX1"/>
    <property type="match status" value="1"/>
</dbReference>
<evidence type="ECO:0000256" key="7">
    <source>
        <dbReference type="SAM" id="Phobius"/>
    </source>
</evidence>
<keyword evidence="6" id="KW-0408">Iron</keyword>
<evidence type="ECO:0000256" key="4">
    <source>
        <dbReference type="ARBA" id="ARBA00022989"/>
    </source>
</evidence>
<evidence type="ECO:0000313" key="10">
    <source>
        <dbReference type="Proteomes" id="UP000236737"/>
    </source>
</evidence>
<dbReference type="GO" id="GO:0020037">
    <property type="term" value="F:heme binding"/>
    <property type="evidence" value="ECO:0007669"/>
    <property type="project" value="InterPro"/>
</dbReference>
<comment type="similarity">
    <text evidence="6">Belongs to the heme-copper respiratory oxidase family.</text>
</comment>
<evidence type="ECO:0000313" key="9">
    <source>
        <dbReference type="EMBL" id="SEG03277.1"/>
    </source>
</evidence>
<keyword evidence="6" id="KW-0479">Metal-binding</keyword>
<dbReference type="RefSeq" id="WP_103999635.1">
    <property type="nucleotide sequence ID" value="NZ_FNVP01000005.1"/>
</dbReference>
<keyword evidence="6" id="KW-0249">Electron transport</keyword>
<gene>
    <name evidence="9" type="ORF">SAMN04488130_10565</name>
</gene>
<keyword evidence="6" id="KW-0349">Heme</keyword>
<protein>
    <submittedName>
        <fullName evidence="9">Nitric oxide reductase subunit B</fullName>
    </submittedName>
</protein>
<keyword evidence="4 7" id="KW-1133">Transmembrane helix</keyword>
<feature type="transmembrane region" description="Helical" evidence="7">
    <location>
        <begin position="184"/>
        <end position="207"/>
    </location>
</feature>
<dbReference type="OrthoDB" id="9767153at2"/>
<dbReference type="PANTHER" id="PTHR10422:SF43">
    <property type="entry name" value="NITRIC OXIDE REDUCTASE SUBUNIT B"/>
    <property type="match status" value="1"/>
</dbReference>
<feature type="transmembrane region" description="Helical" evidence="7">
    <location>
        <begin position="248"/>
        <end position="275"/>
    </location>
</feature>
<evidence type="ECO:0000256" key="2">
    <source>
        <dbReference type="ARBA" id="ARBA00022660"/>
    </source>
</evidence>
<sequence length="475" mass="53589">MKYKSQKVAYWFFALCMLLFSLQIVYGFIMGFDRIGIQGLHEIIPFNVARAVHTNLLVVWLLTGFMGAAYYIIPEEAQRELISVKWAYVQLISLAIVGVVTIIGFHFNHWEGRKFLEIPRELDYLVVINVLLFLFIILGTLYKGKRQTTTALVLSMGLFFAALLYIPGMIWFDSQVMDSFFRWWVVHLWVEGVWELIMGGILSFLLIKLTGVDREVIEKWLYVIVGLTFLSGVLGTGHHYYYIGVNKIWLIVGGIFSALEPLAFLAMALFAVNMYRKGEKSHPNKIALFWTIGSAIVSFVGAGLLGFAHTLPQTNLYTHGTLVTAMHAHYAFWGAYAMIVLAMISYALPNLTGRKRYESAQGMMAFWLSNIGILGMTVAFGVAGVAQVYMERKMKMDFMVVQSEISIHFVVLLICATMFTIGIGLFIFDFIKYGRPTDEALEADNHGHRADGYKIDGTVIENLTGTSEKKGKTVI</sequence>
<evidence type="ECO:0000256" key="5">
    <source>
        <dbReference type="ARBA" id="ARBA00023136"/>
    </source>
</evidence>
<dbReference type="AlphaFoldDB" id="A0A1H5WWC6"/>
<dbReference type="InterPro" id="IPR023615">
    <property type="entry name" value="Cyt_c_Oxase_su1_BS"/>
</dbReference>
<dbReference type="InterPro" id="IPR036927">
    <property type="entry name" value="Cyt_c_oxase-like_su1_sf"/>
</dbReference>
<dbReference type="GO" id="GO:0022904">
    <property type="term" value="P:respiratory electron transport chain"/>
    <property type="evidence" value="ECO:0007669"/>
    <property type="project" value="TreeGrafter"/>
</dbReference>
<evidence type="ECO:0000256" key="6">
    <source>
        <dbReference type="RuleBase" id="RU000370"/>
    </source>
</evidence>
<feature type="transmembrane region" description="Helical" evidence="7">
    <location>
        <begin position="12"/>
        <end position="32"/>
    </location>
</feature>
<feature type="transmembrane region" description="Helical" evidence="7">
    <location>
        <begin position="287"/>
        <end position="310"/>
    </location>
</feature>
<dbReference type="GO" id="GO:0004129">
    <property type="term" value="F:cytochrome-c oxidase activity"/>
    <property type="evidence" value="ECO:0007669"/>
    <property type="project" value="InterPro"/>
</dbReference>
<dbReference type="GO" id="GO:0016020">
    <property type="term" value="C:membrane"/>
    <property type="evidence" value="ECO:0007669"/>
    <property type="project" value="UniProtKB-SubCell"/>
</dbReference>
<comment type="subcellular location">
    <subcellularLocation>
        <location evidence="1">Membrane</location>
        <topology evidence="1">Multi-pass membrane protein</topology>
    </subcellularLocation>
</comment>
<accession>A0A1H5WWC6</accession>
<feature type="transmembrane region" description="Helical" evidence="7">
    <location>
        <begin position="85"/>
        <end position="104"/>
    </location>
</feature>
<keyword evidence="10" id="KW-1185">Reference proteome</keyword>
<evidence type="ECO:0000256" key="3">
    <source>
        <dbReference type="ARBA" id="ARBA00022692"/>
    </source>
</evidence>
<feature type="transmembrane region" description="Helical" evidence="7">
    <location>
        <begin position="364"/>
        <end position="385"/>
    </location>
</feature>
<dbReference type="InterPro" id="IPR000883">
    <property type="entry name" value="Cyt_C_Oxase_1"/>
</dbReference>
<reference evidence="10" key="1">
    <citation type="submission" date="2016-10" db="EMBL/GenBank/DDBJ databases">
        <authorList>
            <person name="Varghese N."/>
            <person name="Submissions S."/>
        </authorList>
    </citation>
    <scope>NUCLEOTIDE SEQUENCE [LARGE SCALE GENOMIC DNA]</scope>
    <source>
        <strain evidence="10">CGMCC 1.9230</strain>
    </source>
</reference>
<dbReference type="Proteomes" id="UP000236737">
    <property type="component" value="Unassembled WGS sequence"/>
</dbReference>
<keyword evidence="2 6" id="KW-0679">Respiratory chain</keyword>
<keyword evidence="3 6" id="KW-0812">Transmembrane</keyword>
<feature type="transmembrane region" description="Helical" evidence="7">
    <location>
        <begin position="149"/>
        <end position="172"/>
    </location>
</feature>
<dbReference type="Gene3D" id="1.20.210.10">
    <property type="entry name" value="Cytochrome c oxidase-like, subunit I domain"/>
    <property type="match status" value="1"/>
</dbReference>
<dbReference type="GO" id="GO:0015990">
    <property type="term" value="P:electron transport coupled proton transport"/>
    <property type="evidence" value="ECO:0007669"/>
    <property type="project" value="TreeGrafter"/>
</dbReference>
<evidence type="ECO:0000256" key="1">
    <source>
        <dbReference type="ARBA" id="ARBA00004141"/>
    </source>
</evidence>
<dbReference type="SUPFAM" id="SSF81442">
    <property type="entry name" value="Cytochrome c oxidase subunit I-like"/>
    <property type="match status" value="1"/>
</dbReference>
<feature type="transmembrane region" description="Helical" evidence="7">
    <location>
        <begin position="52"/>
        <end position="73"/>
    </location>
</feature>
<dbReference type="PROSITE" id="PS00077">
    <property type="entry name" value="COX1_CUB"/>
    <property type="match status" value="1"/>
</dbReference>
<name>A0A1H5WWC6_9FLAO</name>
<dbReference type="GO" id="GO:0009060">
    <property type="term" value="P:aerobic respiration"/>
    <property type="evidence" value="ECO:0007669"/>
    <property type="project" value="InterPro"/>
</dbReference>
<dbReference type="PROSITE" id="PS50855">
    <property type="entry name" value="COX1"/>
    <property type="match status" value="1"/>
</dbReference>